<feature type="chain" id="PRO_5046514296" evidence="4">
    <location>
        <begin position="26"/>
        <end position="431"/>
    </location>
</feature>
<dbReference type="SMART" id="SM00028">
    <property type="entry name" value="TPR"/>
    <property type="match status" value="3"/>
</dbReference>
<accession>A0ABV2BS25</accession>
<comment type="caution">
    <text evidence="5">The sequence shown here is derived from an EMBL/GenBank/DDBJ whole genome shotgun (WGS) entry which is preliminary data.</text>
</comment>
<evidence type="ECO:0000313" key="5">
    <source>
        <dbReference type="EMBL" id="MET1254681.1"/>
    </source>
</evidence>
<dbReference type="RefSeq" id="WP_353874262.1">
    <property type="nucleotide sequence ID" value="NZ_JBEVCJ010000005.1"/>
</dbReference>
<dbReference type="PROSITE" id="PS50005">
    <property type="entry name" value="TPR"/>
    <property type="match status" value="1"/>
</dbReference>
<reference evidence="5 6" key="1">
    <citation type="submission" date="2024-06" db="EMBL/GenBank/DDBJ databases">
        <authorList>
            <person name="Li F."/>
        </authorList>
    </citation>
    <scope>NUCLEOTIDE SEQUENCE [LARGE SCALE GENOMIC DNA]</scope>
    <source>
        <strain evidence="5 6">GXAS 311</strain>
    </source>
</reference>
<dbReference type="Pfam" id="PF13432">
    <property type="entry name" value="TPR_16"/>
    <property type="match status" value="1"/>
</dbReference>
<evidence type="ECO:0000256" key="1">
    <source>
        <dbReference type="ARBA" id="ARBA00022737"/>
    </source>
</evidence>
<gene>
    <name evidence="5" type="ORF">ABVT43_06040</name>
</gene>
<dbReference type="PANTHER" id="PTHR44186:SF1">
    <property type="entry name" value="BARDET-BIEDL SYNDROME 4 PROTEIN"/>
    <property type="match status" value="1"/>
</dbReference>
<proteinExistence type="predicted"/>
<keyword evidence="4" id="KW-0732">Signal</keyword>
<dbReference type="EMBL" id="JBEVCJ010000005">
    <property type="protein sequence ID" value="MET1254681.1"/>
    <property type="molecule type" value="Genomic_DNA"/>
</dbReference>
<feature type="repeat" description="TPR" evidence="3">
    <location>
        <begin position="94"/>
        <end position="127"/>
    </location>
</feature>
<evidence type="ECO:0000256" key="4">
    <source>
        <dbReference type="SAM" id="SignalP"/>
    </source>
</evidence>
<feature type="signal peptide" evidence="4">
    <location>
        <begin position="1"/>
        <end position="25"/>
    </location>
</feature>
<keyword evidence="1" id="KW-0677">Repeat</keyword>
<evidence type="ECO:0000256" key="3">
    <source>
        <dbReference type="PROSITE-ProRule" id="PRU00339"/>
    </source>
</evidence>
<dbReference type="PANTHER" id="PTHR44186">
    <property type="match status" value="1"/>
</dbReference>
<dbReference type="SUPFAM" id="SSF48452">
    <property type="entry name" value="TPR-like"/>
    <property type="match status" value="2"/>
</dbReference>
<dbReference type="Gene3D" id="1.25.40.10">
    <property type="entry name" value="Tetratricopeptide repeat domain"/>
    <property type="match status" value="2"/>
</dbReference>
<protein>
    <submittedName>
        <fullName evidence="5">Tetratricopeptide repeat protein</fullName>
    </submittedName>
</protein>
<name>A0ABV2BS25_9GAMM</name>
<evidence type="ECO:0000313" key="6">
    <source>
        <dbReference type="Proteomes" id="UP001548189"/>
    </source>
</evidence>
<dbReference type="Proteomes" id="UP001548189">
    <property type="component" value="Unassembled WGS sequence"/>
</dbReference>
<organism evidence="5 6">
    <name type="scientific">Aliikangiella maris</name>
    <dbReference type="NCBI Taxonomy" id="3162458"/>
    <lineage>
        <taxon>Bacteria</taxon>
        <taxon>Pseudomonadati</taxon>
        <taxon>Pseudomonadota</taxon>
        <taxon>Gammaproteobacteria</taxon>
        <taxon>Oceanospirillales</taxon>
        <taxon>Pleioneaceae</taxon>
        <taxon>Aliikangiella</taxon>
    </lineage>
</organism>
<evidence type="ECO:0000256" key="2">
    <source>
        <dbReference type="ARBA" id="ARBA00022803"/>
    </source>
</evidence>
<keyword evidence="6" id="KW-1185">Reference proteome</keyword>
<keyword evidence="2 3" id="KW-0802">TPR repeat</keyword>
<dbReference type="InterPro" id="IPR019734">
    <property type="entry name" value="TPR_rpt"/>
</dbReference>
<sequence>MKYNSVVKLIATTLVGVCLSTSVLALPETQLTKQCKPLINKNQKVPKPPIRGMTEKVHKRLTRAMELLANDQYPEGIQALKALFESSSDEYVKSVVAMNIASAYSQQSDYKSALPYFENALSFGEGQLDHDRLQGLRVNVATLMYSVGNKQKAVELINDWLAKSIKDDPKVYYLLAAMKAEASKFKEALCPAYLAVKHEDKPKKSYYNILLLSHYEQKDIIGSTSVLKEMVEVFPRENSYWRQLSSMYLQLDKTKDSLAVMEMLYLNGGFETETDYKTLSSLFAYEEVSYRSAEILEEGLNKGIVKPEERNLKAIANNYRVSKEVDKAIVAFGRTAEAADDGEHFLTQADLYVEREKWTDAIKSLNKALKKGVEDTGRVYYTRGTAQANLGQCKSAMDSLENATKYKTWRSRANAWIAYVKDKQQRNKCSS</sequence>
<dbReference type="InterPro" id="IPR011990">
    <property type="entry name" value="TPR-like_helical_dom_sf"/>
</dbReference>